<evidence type="ECO:0000256" key="7">
    <source>
        <dbReference type="RuleBase" id="RU367065"/>
    </source>
</evidence>
<dbReference type="GO" id="GO:0000462">
    <property type="term" value="P:maturation of SSU-rRNA from tricistronic rRNA transcript (SSU-rRNA, 5.8S rRNA, LSU-rRNA)"/>
    <property type="evidence" value="ECO:0007669"/>
    <property type="project" value="TreeGrafter"/>
</dbReference>
<dbReference type="GO" id="GO:0045943">
    <property type="term" value="P:positive regulation of transcription by RNA polymerase I"/>
    <property type="evidence" value="ECO:0007669"/>
    <property type="project" value="TreeGrafter"/>
</dbReference>
<evidence type="ECO:0000256" key="4">
    <source>
        <dbReference type="ARBA" id="ARBA00022552"/>
    </source>
</evidence>
<feature type="compositionally biased region" description="Polar residues" evidence="9">
    <location>
        <begin position="1114"/>
        <end position="1124"/>
    </location>
</feature>
<comment type="similarity">
    <text evidence="2 7">Belongs to the HEATR1/UTP10 family.</text>
</comment>
<dbReference type="InterPro" id="IPR040191">
    <property type="entry name" value="UTP10"/>
</dbReference>
<keyword evidence="8" id="KW-0175">Coiled coil</keyword>
<evidence type="ECO:0000256" key="8">
    <source>
        <dbReference type="SAM" id="Coils"/>
    </source>
</evidence>
<organism evidence="11 12">
    <name type="scientific">Ancylostoma duodenale</name>
    <dbReference type="NCBI Taxonomy" id="51022"/>
    <lineage>
        <taxon>Eukaryota</taxon>
        <taxon>Metazoa</taxon>
        <taxon>Ecdysozoa</taxon>
        <taxon>Nematoda</taxon>
        <taxon>Chromadorea</taxon>
        <taxon>Rhabditida</taxon>
        <taxon>Rhabditina</taxon>
        <taxon>Rhabditomorpha</taxon>
        <taxon>Strongyloidea</taxon>
        <taxon>Ancylostomatidae</taxon>
        <taxon>Ancylostomatinae</taxon>
        <taxon>Ancylostoma</taxon>
    </lineage>
</organism>
<sequence length="1625" mass="183535">MITKEDNAVLNEKIEKLLFHLSPYLQHFACQQVLEWLVFKYQIYSYNAEAMILTFLPFHETNFFGRMLSIIEYNFTTSKDWGFLEEFCKKRYPVPFTAILKSTLSSTHSLITKISEHINKGLQLVGDEFLEGKCHMLFTFYAKLLVYVLEESAKISDVLLSKVIPLVAVGLKSTLPSFRQASLMVICKLATSVKLTTDVVASLVKVIFMKFRKSSLESSLSTLIVLCQQQTVDSFSIKATLKTLRNESELELWHLVRDFSTKTDLTCFLKALWTSLFSIIAEDSYASDHKECLRALRETTDPEILCGPQAMFFLSKLLEYADRDVLYKNKKFCKRVTSIVARFSDQWMELHSEWTSRDETVLASVVQHYQLENFAVIVPQPEARKKRMRRRSNSMRKSISETVAVNKLSIEESAAVRAEEMAASSEFARRQSFSGDPIRKAREWIKNEDWDNAIWAFDEMNTRKAYFANKATEDVEDFVLEIVKLAVRSSKSPILGAARLAFAEVNFRADFVVNLLSRHEVAEPNAKKAKSTNSGDMFFETADDYGRRLIFVIDMLVNTTTFAVDARIFSILFGLIKEFGDGNDGVTMRVVNLLLKALKSPGKYKISSADLKMDFVVEMMRTTHSHHILRDSLRLLTAAVRVSPASVTSHVMSVFTFMGNGLLRKDNELTLRIIEDTLEALFRAVCEEDGKVLFVTPTIDIRFGSGLTVTGGVKITAGGPMNIVVRTLPTEMRLRLIGVARVFAASVCDIPAHRRARMAHAIARAVKHINVWIVVGVLLEHFCARWQRSAGDANKRSAEQDAFEDFALELFVGLDPILQLSAAVDLVEFIVRLGSDNPSESAPEILDQTIFDRSKYSIPKLRHFRFVTIGLVVKILSNRKLYERLGAIDDALLYQSMLPIGKRLMTASVELGEFVDKENAAADQGSEPQTVRYWVALSSRAETVSEKLRHLMPGGVAARIITDILEDEKTDWRMREKALQLANLKLIHDGFFFSESGINEEHLERMAVVLNKWLVKERLDREKIILCQNAAFTLKLVAKRLSCRTDSSTLAETIGKCTNMVADYQTLDECMVGNALLLAGELIRSHNMRTTMVSAIPLLKTCLSILNECSLSQQNLQDPSNQPEDASGKRRRVRQQSLSGKKLGSSTLLICALTCTQRILDQFAPFVSQFIPEILVQFCRLCGRYCDSDSKANANPIERSHPLQTLSSIQHRLTLIRAALLKLEVRVIGEHFAKAVVQISGEEKPLIALFALLRSFFDQKNRVTITQIRNSLVSDVFIKGLEYRAHDRNVEDVDRIANVEQSVFSSLLAMAEVLTENTLRSVVNTLVDWAEQGLKPAATREERGRLITVFMFANSFYDSFNSLALPYFGKLIEMSVKVLNSCNATILTDPSLLLLHGKKDTMDGKEADCLVTEIIDFVGNCARHREFFTEDRAESLVVPLTNEIVNSKLAGHEKRCVPHLANTLYRISDTHPDVFQTVLDKALLKTRNGRAKIRYRALLVVEAIFDKVGDGVAPHLPMVMPFLSELLEDENRNVEEQCDRVVRLLQTSENKRHGNHLFKNVEEVVINLLVLSNGAFSKESIDVLSTESILQGLLIDEQFRYIPVILGTIFANHRQINGFEALINC</sequence>
<dbReference type="GO" id="GO:0030686">
    <property type="term" value="C:90S preribosome"/>
    <property type="evidence" value="ECO:0007669"/>
    <property type="project" value="TreeGrafter"/>
</dbReference>
<evidence type="ECO:0000256" key="9">
    <source>
        <dbReference type="SAM" id="MobiDB-lite"/>
    </source>
</evidence>
<comment type="subcellular location">
    <subcellularLocation>
        <location evidence="1 7">Nucleus</location>
        <location evidence="1 7">Nucleolus</location>
    </subcellularLocation>
</comment>
<dbReference type="InterPro" id="IPR022125">
    <property type="entry name" value="U3snoRNP10_N"/>
</dbReference>
<reference evidence="11 12" key="1">
    <citation type="submission" date="2013-12" db="EMBL/GenBank/DDBJ databases">
        <title>Draft genome of the parsitic nematode Ancylostoma duodenale.</title>
        <authorList>
            <person name="Mitreva M."/>
        </authorList>
    </citation>
    <scope>NUCLEOTIDE SEQUENCE [LARGE SCALE GENOMIC DNA]</scope>
    <source>
        <strain evidence="11 12">Zhejiang</strain>
    </source>
</reference>
<dbReference type="SUPFAM" id="SSF48371">
    <property type="entry name" value="ARM repeat"/>
    <property type="match status" value="3"/>
</dbReference>
<dbReference type="Pfam" id="PF23243">
    <property type="entry name" value="HEAT_HEATR1"/>
    <property type="match status" value="1"/>
</dbReference>
<dbReference type="GO" id="GO:0034455">
    <property type="term" value="C:t-UTP complex"/>
    <property type="evidence" value="ECO:0007669"/>
    <property type="project" value="TreeGrafter"/>
</dbReference>
<dbReference type="InterPro" id="IPR012954">
    <property type="entry name" value="BP28_C_dom"/>
</dbReference>
<name>A0A0C2H2P5_9BILA</name>
<evidence type="ECO:0000256" key="1">
    <source>
        <dbReference type="ARBA" id="ARBA00004604"/>
    </source>
</evidence>
<gene>
    <name evidence="11" type="ORF">ANCDUO_01612</name>
</gene>
<dbReference type="GO" id="GO:0032040">
    <property type="term" value="C:small-subunit processome"/>
    <property type="evidence" value="ECO:0007669"/>
    <property type="project" value="TreeGrafter"/>
</dbReference>
<dbReference type="PANTHER" id="PTHR13457">
    <property type="entry name" value="BAP28"/>
    <property type="match status" value="1"/>
</dbReference>
<evidence type="ECO:0000256" key="2">
    <source>
        <dbReference type="ARBA" id="ARBA00010559"/>
    </source>
</evidence>
<comment type="function">
    <text evidence="7">Involved in nucleolar processing of pre-18S ribosomal RNA.</text>
</comment>
<keyword evidence="6 7" id="KW-0687">Ribonucleoprotein</keyword>
<dbReference type="Pfam" id="PF12397">
    <property type="entry name" value="U3snoRNP10"/>
    <property type="match status" value="1"/>
</dbReference>
<accession>A0A0C2H2P5</accession>
<evidence type="ECO:0000313" key="11">
    <source>
        <dbReference type="EMBL" id="KIH68055.1"/>
    </source>
</evidence>
<dbReference type="Proteomes" id="UP000054047">
    <property type="component" value="Unassembled WGS sequence"/>
</dbReference>
<evidence type="ECO:0000259" key="10">
    <source>
        <dbReference type="SMART" id="SM01036"/>
    </source>
</evidence>
<evidence type="ECO:0000256" key="3">
    <source>
        <dbReference type="ARBA" id="ARBA00022517"/>
    </source>
</evidence>
<feature type="region of interest" description="Disordered" evidence="9">
    <location>
        <begin position="1114"/>
        <end position="1139"/>
    </location>
</feature>
<evidence type="ECO:0000256" key="6">
    <source>
        <dbReference type="ARBA" id="ARBA00023274"/>
    </source>
</evidence>
<dbReference type="PANTHER" id="PTHR13457:SF1">
    <property type="entry name" value="HEAT REPEAT-CONTAINING PROTEIN 1"/>
    <property type="match status" value="1"/>
</dbReference>
<evidence type="ECO:0000256" key="5">
    <source>
        <dbReference type="ARBA" id="ARBA00023242"/>
    </source>
</evidence>
<dbReference type="InterPro" id="IPR016024">
    <property type="entry name" value="ARM-type_fold"/>
</dbReference>
<dbReference type="OrthoDB" id="31183at2759"/>
<keyword evidence="5 7" id="KW-0539">Nucleus</keyword>
<feature type="domain" description="BP28 C-terminal" evidence="10">
    <location>
        <begin position="1262"/>
        <end position="1427"/>
    </location>
</feature>
<dbReference type="Pfam" id="PF08146">
    <property type="entry name" value="BP28CT"/>
    <property type="match status" value="1"/>
</dbReference>
<dbReference type="InterPro" id="IPR056473">
    <property type="entry name" value="HEAT_Utp10/HEAT1"/>
</dbReference>
<proteinExistence type="inferred from homology"/>
<evidence type="ECO:0000313" key="12">
    <source>
        <dbReference type="Proteomes" id="UP000054047"/>
    </source>
</evidence>
<keyword evidence="3 7" id="KW-0690">Ribosome biogenesis</keyword>
<dbReference type="SMART" id="SM01036">
    <property type="entry name" value="BP28CT"/>
    <property type="match status" value="1"/>
</dbReference>
<dbReference type="GO" id="GO:0030515">
    <property type="term" value="F:snoRNA binding"/>
    <property type="evidence" value="ECO:0007669"/>
    <property type="project" value="TreeGrafter"/>
</dbReference>
<feature type="coiled-coil region" evidence="8">
    <location>
        <begin position="1524"/>
        <end position="1551"/>
    </location>
</feature>
<keyword evidence="12" id="KW-1185">Reference proteome</keyword>
<keyword evidence="4 7" id="KW-0698">rRNA processing</keyword>
<dbReference type="EMBL" id="KN726477">
    <property type="protein sequence ID" value="KIH68055.1"/>
    <property type="molecule type" value="Genomic_DNA"/>
</dbReference>
<dbReference type="InterPro" id="IPR011989">
    <property type="entry name" value="ARM-like"/>
</dbReference>
<dbReference type="Gene3D" id="1.25.10.10">
    <property type="entry name" value="Leucine-rich Repeat Variant"/>
    <property type="match status" value="1"/>
</dbReference>
<protein>
    <recommendedName>
        <fullName evidence="7">HEAT repeat-containing protein 1</fullName>
    </recommendedName>
</protein>